<organism evidence="11 12">
    <name type="scientific">Streptomyces dioscori</name>
    <dbReference type="NCBI Taxonomy" id="2109333"/>
    <lineage>
        <taxon>Bacteria</taxon>
        <taxon>Bacillati</taxon>
        <taxon>Actinomycetota</taxon>
        <taxon>Actinomycetes</taxon>
        <taxon>Kitasatosporales</taxon>
        <taxon>Streptomycetaceae</taxon>
        <taxon>Streptomyces</taxon>
        <taxon>Streptomyces aurantiacus group</taxon>
    </lineage>
</organism>
<name>A0A2P8QBW5_9ACTN</name>
<dbReference type="InterPro" id="IPR000212">
    <property type="entry name" value="DNA_helicase_UvrD/REP"/>
</dbReference>
<dbReference type="SUPFAM" id="SSF52540">
    <property type="entry name" value="P-loop containing nucleoside triphosphate hydrolases"/>
    <property type="match status" value="1"/>
</dbReference>
<reference evidence="11 12" key="1">
    <citation type="submission" date="2018-03" db="EMBL/GenBank/DDBJ databases">
        <title>Streptomyces dioscori sp. nov., a novel endophytic actinobacterium isolated from bulbil of Dioscorea bulbifera L.</title>
        <authorList>
            <person name="Zhikuan W."/>
        </authorList>
    </citation>
    <scope>NUCLEOTIDE SEQUENCE [LARGE SCALE GENOMIC DNA]</scope>
    <source>
        <strain evidence="11 12">A217</strain>
    </source>
</reference>
<dbReference type="GO" id="GO:0016887">
    <property type="term" value="F:ATP hydrolysis activity"/>
    <property type="evidence" value="ECO:0007669"/>
    <property type="project" value="RHEA"/>
</dbReference>
<dbReference type="InterPro" id="IPR014017">
    <property type="entry name" value="DNA_helicase_UvrD-like_C"/>
</dbReference>
<keyword evidence="1 9" id="KW-0547">Nucleotide-binding</keyword>
<dbReference type="GO" id="GO:0003677">
    <property type="term" value="F:DNA binding"/>
    <property type="evidence" value="ECO:0007669"/>
    <property type="project" value="InterPro"/>
</dbReference>
<dbReference type="OrthoDB" id="3196263at2"/>
<dbReference type="Proteomes" id="UP000240429">
    <property type="component" value="Unassembled WGS sequence"/>
</dbReference>
<evidence type="ECO:0000313" key="11">
    <source>
        <dbReference type="EMBL" id="PSM43747.1"/>
    </source>
</evidence>
<evidence type="ECO:0000256" key="2">
    <source>
        <dbReference type="ARBA" id="ARBA00022801"/>
    </source>
</evidence>
<sequence>MEQEVIDAYADSPALTGEQRAVVDRPWDARVLVTAGAGSGKTHTLVRRLDALVGHEEEALEAGEILVLSFSRAAVRELRHRIATHGQRARRVRVQTFDSWAYALLAQAYPDEEWGRRTFDERIREATRAIEKGAVEAGETGGPSHVVIDEVQDLVGDRRNMVETLLDQFQDSCGFTVVGDSAQSIYGFQIDDPDARAAEVDHFLTWLRNSYPDDLVELHLTENFRAETPDARTALPLGPEIQRLGPDSADKEGEHLYRELCGRLSVLPDLGFLDDPSTLAALQVYPDTCAILARDNRQALTVSELLASHGIDHSLKRSLRDRPVPYWVAELLRRAGAPTLAEARFLELVADIPLPDGTDPAQVWRSLRGVARGPRGFLELDGVRRAVADGRFPDELASPESSRLVVSTVHRAKGLEYDRVILLTPPALAELRKQHTVVDPAAETRALYVAMTRPRADLCHVRPPNTAQIRRERRTDRFYKGGWKAHQRYGVAAADRDVSWEEPPGSDLTDTSALSVQKYLLDHVRPGDEITLRLRHEMQMGTDQSPPYGLHHRDCEIGEVSESFRKDLYAVEKISRNWEVSWPVEITGLRVSCVETVAGSAAAGIRAGLGDHGVWMVPRLDGLGSYRRAPGAHKGDEKA</sequence>
<evidence type="ECO:0000256" key="5">
    <source>
        <dbReference type="ARBA" id="ARBA00023235"/>
    </source>
</evidence>
<evidence type="ECO:0000256" key="4">
    <source>
        <dbReference type="ARBA" id="ARBA00022840"/>
    </source>
</evidence>
<feature type="domain" description="UvrD-like helicase ATP-binding" evidence="10">
    <location>
        <begin position="14"/>
        <end position="413"/>
    </location>
</feature>
<evidence type="ECO:0000313" key="12">
    <source>
        <dbReference type="Proteomes" id="UP000240429"/>
    </source>
</evidence>
<proteinExistence type="predicted"/>
<keyword evidence="5" id="KW-0413">Isomerase</keyword>
<evidence type="ECO:0000256" key="6">
    <source>
        <dbReference type="ARBA" id="ARBA00034617"/>
    </source>
</evidence>
<dbReference type="PANTHER" id="PTHR11070:SF2">
    <property type="entry name" value="ATP-DEPENDENT DNA HELICASE SRS2"/>
    <property type="match status" value="1"/>
</dbReference>
<keyword evidence="2 9" id="KW-0378">Hydrolase</keyword>
<comment type="caution">
    <text evidence="11">The sequence shown here is derived from an EMBL/GenBank/DDBJ whole genome shotgun (WGS) entry which is preliminary data.</text>
</comment>
<evidence type="ECO:0000256" key="9">
    <source>
        <dbReference type="PROSITE-ProRule" id="PRU00560"/>
    </source>
</evidence>
<dbReference type="PROSITE" id="PS51198">
    <property type="entry name" value="UVRD_HELICASE_ATP_BIND"/>
    <property type="match status" value="1"/>
</dbReference>
<evidence type="ECO:0000256" key="3">
    <source>
        <dbReference type="ARBA" id="ARBA00022806"/>
    </source>
</evidence>
<evidence type="ECO:0000256" key="1">
    <source>
        <dbReference type="ARBA" id="ARBA00022741"/>
    </source>
</evidence>
<keyword evidence="3 9" id="KW-0347">Helicase</keyword>
<dbReference type="GO" id="GO:0043138">
    <property type="term" value="F:3'-5' DNA helicase activity"/>
    <property type="evidence" value="ECO:0007669"/>
    <property type="project" value="UniProtKB-EC"/>
</dbReference>
<comment type="catalytic activity">
    <reaction evidence="8">
        <text>ATP + H2O = ADP + phosphate + H(+)</text>
        <dbReference type="Rhea" id="RHEA:13065"/>
        <dbReference type="ChEBI" id="CHEBI:15377"/>
        <dbReference type="ChEBI" id="CHEBI:15378"/>
        <dbReference type="ChEBI" id="CHEBI:30616"/>
        <dbReference type="ChEBI" id="CHEBI:43474"/>
        <dbReference type="ChEBI" id="CHEBI:456216"/>
        <dbReference type="EC" id="5.6.2.4"/>
    </reaction>
</comment>
<dbReference type="Gene3D" id="3.40.50.300">
    <property type="entry name" value="P-loop containing nucleotide triphosphate hydrolases"/>
    <property type="match status" value="2"/>
</dbReference>
<dbReference type="InterPro" id="IPR027417">
    <property type="entry name" value="P-loop_NTPase"/>
</dbReference>
<evidence type="ECO:0000259" key="10">
    <source>
        <dbReference type="PROSITE" id="PS51198"/>
    </source>
</evidence>
<keyword evidence="12" id="KW-1185">Reference proteome</keyword>
<dbReference type="Pfam" id="PF13361">
    <property type="entry name" value="UvrD_C"/>
    <property type="match status" value="1"/>
</dbReference>
<gene>
    <name evidence="11" type="ORF">C6Y14_09000</name>
</gene>
<comment type="catalytic activity">
    <reaction evidence="6">
        <text>Couples ATP hydrolysis with the unwinding of duplex DNA by translocating in the 3'-5' direction.</text>
        <dbReference type="EC" id="5.6.2.4"/>
    </reaction>
</comment>
<dbReference type="Pfam" id="PF00580">
    <property type="entry name" value="UvrD-helicase"/>
    <property type="match status" value="2"/>
</dbReference>
<dbReference type="GO" id="GO:0000725">
    <property type="term" value="P:recombinational repair"/>
    <property type="evidence" value="ECO:0007669"/>
    <property type="project" value="TreeGrafter"/>
</dbReference>
<protein>
    <recommendedName>
        <fullName evidence="7">DNA 3'-5' helicase</fullName>
        <ecNumber evidence="7">5.6.2.4</ecNumber>
    </recommendedName>
</protein>
<feature type="binding site" evidence="9">
    <location>
        <begin position="35"/>
        <end position="42"/>
    </location>
    <ligand>
        <name>ATP</name>
        <dbReference type="ChEBI" id="CHEBI:30616"/>
    </ligand>
</feature>
<dbReference type="CDD" id="cd17932">
    <property type="entry name" value="DEXQc_UvrD"/>
    <property type="match status" value="1"/>
</dbReference>
<dbReference type="EC" id="5.6.2.4" evidence="7"/>
<dbReference type="PANTHER" id="PTHR11070">
    <property type="entry name" value="UVRD / RECB / PCRA DNA HELICASE FAMILY MEMBER"/>
    <property type="match status" value="1"/>
</dbReference>
<evidence type="ECO:0000256" key="7">
    <source>
        <dbReference type="ARBA" id="ARBA00034808"/>
    </source>
</evidence>
<keyword evidence="4 9" id="KW-0067">ATP-binding</keyword>
<dbReference type="EMBL" id="PYBJ01000004">
    <property type="protein sequence ID" value="PSM43747.1"/>
    <property type="molecule type" value="Genomic_DNA"/>
</dbReference>
<dbReference type="AlphaFoldDB" id="A0A2P8QBW5"/>
<dbReference type="GO" id="GO:0005524">
    <property type="term" value="F:ATP binding"/>
    <property type="evidence" value="ECO:0007669"/>
    <property type="project" value="UniProtKB-UniRule"/>
</dbReference>
<accession>A0A2P8QBW5</accession>
<dbReference type="InterPro" id="IPR014016">
    <property type="entry name" value="UvrD-like_ATP-bd"/>
</dbReference>
<evidence type="ECO:0000256" key="8">
    <source>
        <dbReference type="ARBA" id="ARBA00048988"/>
    </source>
</evidence>